<evidence type="ECO:0000313" key="1">
    <source>
        <dbReference type="EMBL" id="KKN22085.1"/>
    </source>
</evidence>
<accession>A0A0F9NRK3</accession>
<reference evidence="1" key="1">
    <citation type="journal article" date="2015" name="Nature">
        <title>Complex archaea that bridge the gap between prokaryotes and eukaryotes.</title>
        <authorList>
            <person name="Spang A."/>
            <person name="Saw J.H."/>
            <person name="Jorgensen S.L."/>
            <person name="Zaremba-Niedzwiedzka K."/>
            <person name="Martijn J."/>
            <person name="Lind A.E."/>
            <person name="van Eijk R."/>
            <person name="Schleper C."/>
            <person name="Guy L."/>
            <person name="Ettema T.J."/>
        </authorList>
    </citation>
    <scope>NUCLEOTIDE SEQUENCE</scope>
</reference>
<comment type="caution">
    <text evidence="1">The sequence shown here is derived from an EMBL/GenBank/DDBJ whole genome shotgun (WGS) entry which is preliminary data.</text>
</comment>
<dbReference type="EMBL" id="LAZR01003094">
    <property type="protein sequence ID" value="KKN22085.1"/>
    <property type="molecule type" value="Genomic_DNA"/>
</dbReference>
<dbReference type="InterPro" id="IPR043472">
    <property type="entry name" value="Macro_dom-like"/>
</dbReference>
<dbReference type="SUPFAM" id="SSF52949">
    <property type="entry name" value="Macro domain-like"/>
    <property type="match status" value="1"/>
</dbReference>
<gene>
    <name evidence="1" type="ORF">LCGC14_0918910</name>
</gene>
<protein>
    <recommendedName>
        <fullName evidence="2">Macro domain-containing protein</fullName>
    </recommendedName>
</protein>
<evidence type="ECO:0008006" key="2">
    <source>
        <dbReference type="Google" id="ProtNLM"/>
    </source>
</evidence>
<proteinExistence type="predicted"/>
<sequence>MKEATGDIWGMRREGVCVCITTNGTVKSNGSAVMGRGVAAQAVREVQGIEKRIGEALRHQGNHLYMMGDYCTFPVKHDWWNTANLQLIECSAKELAELAIQYPQMSFILPRPGCGNGGLRWEDVKPIIEPILPDNVTVVTL</sequence>
<dbReference type="Gene3D" id="3.40.220.10">
    <property type="entry name" value="Leucine Aminopeptidase, subunit E, domain 1"/>
    <property type="match status" value="1"/>
</dbReference>
<dbReference type="AlphaFoldDB" id="A0A0F9NRK3"/>
<name>A0A0F9NRK3_9ZZZZ</name>
<organism evidence="1">
    <name type="scientific">marine sediment metagenome</name>
    <dbReference type="NCBI Taxonomy" id="412755"/>
    <lineage>
        <taxon>unclassified sequences</taxon>
        <taxon>metagenomes</taxon>
        <taxon>ecological metagenomes</taxon>
    </lineage>
</organism>